<dbReference type="CDD" id="cd02440">
    <property type="entry name" value="AdoMet_MTases"/>
    <property type="match status" value="1"/>
</dbReference>
<dbReference type="InterPro" id="IPR020803">
    <property type="entry name" value="MeTfrase_dom"/>
</dbReference>
<name>A0AAP6EHK9_9ACTN</name>
<sequence>MTKNATPKKPPTVNRTVAPQPRRVGDYYDHKVFDLMTQLGDGNLHYGYWHDDSDRATFDEAMVQMTDEMIRRLDPAPGDRVLDVGCGNGTPALQLARARDVHVVGISVSARQVERGNRRAQEAGLADRVRFEQINAMDLPFEDGSFDRAWALESMLHMPDKRQVLAEMCRVVRPGARIPIADMVYLGPEAGRGPSVTVSDTHIYASLTDIEDYPDVIRAAGLSVLELTDITHETARTNDGYLDWIRAHRDEYVDIIGVEGYELIVHNQQALGRMPELGYIFATAQRPGP</sequence>
<comment type="caution">
    <text evidence="6">The sequence shown here is derived from an EMBL/GenBank/DDBJ whole genome shotgun (WGS) entry which is preliminary data.</text>
</comment>
<evidence type="ECO:0000313" key="6">
    <source>
        <dbReference type="EMBL" id="MDX2962958.1"/>
    </source>
</evidence>
<proteinExistence type="predicted"/>
<evidence type="ECO:0000313" key="8">
    <source>
        <dbReference type="Proteomes" id="UP001272987"/>
    </source>
</evidence>
<evidence type="ECO:0000313" key="7">
    <source>
        <dbReference type="EMBL" id="MDX3021469.1"/>
    </source>
</evidence>
<dbReference type="AlphaFoldDB" id="A0AAP6EHK9"/>
<dbReference type="SMART" id="SM00828">
    <property type="entry name" value="PKS_MT"/>
    <property type="match status" value="1"/>
</dbReference>
<dbReference type="PANTHER" id="PTHR44068:SF11">
    <property type="entry name" value="GERANYL DIPHOSPHATE 2-C-METHYLTRANSFERASE"/>
    <property type="match status" value="1"/>
</dbReference>
<evidence type="ECO:0000256" key="1">
    <source>
        <dbReference type="ARBA" id="ARBA00022603"/>
    </source>
</evidence>
<evidence type="ECO:0000313" key="9">
    <source>
        <dbReference type="Proteomes" id="UP001282288"/>
    </source>
</evidence>
<feature type="domain" description="Polyketide synthase-like methyltransferase" evidence="5">
    <location>
        <begin position="58"/>
        <end position="287"/>
    </location>
</feature>
<evidence type="ECO:0000256" key="4">
    <source>
        <dbReference type="SAM" id="MobiDB-lite"/>
    </source>
</evidence>
<feature type="region of interest" description="Disordered" evidence="4">
    <location>
        <begin position="1"/>
        <end position="21"/>
    </location>
</feature>
<dbReference type="SUPFAM" id="SSF53335">
    <property type="entry name" value="S-adenosyl-L-methionine-dependent methyltransferases"/>
    <property type="match status" value="1"/>
</dbReference>
<dbReference type="Pfam" id="PF13649">
    <property type="entry name" value="Methyltransf_25"/>
    <property type="match status" value="1"/>
</dbReference>
<evidence type="ECO:0000256" key="2">
    <source>
        <dbReference type="ARBA" id="ARBA00022679"/>
    </source>
</evidence>
<keyword evidence="1 6" id="KW-0489">Methyltransferase</keyword>
<dbReference type="Gene3D" id="3.40.50.150">
    <property type="entry name" value="Vaccinia Virus protein VP39"/>
    <property type="match status" value="1"/>
</dbReference>
<dbReference type="GO" id="GO:0008168">
    <property type="term" value="F:methyltransferase activity"/>
    <property type="evidence" value="ECO:0007669"/>
    <property type="project" value="UniProtKB-KW"/>
</dbReference>
<protein>
    <submittedName>
        <fullName evidence="6">Methyltransferase</fullName>
    </submittedName>
</protein>
<dbReference type="EMBL" id="JARAWC010000018">
    <property type="protein sequence ID" value="MDX2962958.1"/>
    <property type="molecule type" value="Genomic_DNA"/>
</dbReference>
<reference evidence="6 8" key="1">
    <citation type="journal article" date="2023" name="Microb. Genom.">
        <title>Mesoterricola silvestris gen. nov., sp. nov., Mesoterricola sediminis sp. nov., Geothrix oryzae sp. nov., Geothrix edaphica sp. nov., Geothrix rubra sp. nov., and Geothrix limicola sp. nov., six novel members of Acidobacteriota isolated from soils.</title>
        <authorList>
            <person name="Weisberg A.J."/>
            <person name="Pearce E."/>
            <person name="Kramer C.G."/>
            <person name="Chang J.H."/>
            <person name="Clarke C.R."/>
        </authorList>
    </citation>
    <scope>NUCLEOTIDE SEQUENCE</scope>
    <source>
        <strain evidence="7 8">NB05-1H</strain>
        <strain evidence="6">NRRL_B-16521</strain>
    </source>
</reference>
<dbReference type="PANTHER" id="PTHR44068">
    <property type="entry name" value="ZGC:194242"/>
    <property type="match status" value="1"/>
</dbReference>
<keyword evidence="8" id="KW-1185">Reference proteome</keyword>
<keyword evidence="3" id="KW-0949">S-adenosyl-L-methionine</keyword>
<dbReference type="RefSeq" id="WP_050371767.1">
    <property type="nucleotide sequence ID" value="NZ_BCMK01000018.1"/>
</dbReference>
<dbReference type="InterPro" id="IPR041698">
    <property type="entry name" value="Methyltransf_25"/>
</dbReference>
<keyword evidence="2" id="KW-0808">Transferase</keyword>
<dbReference type="Proteomes" id="UP001282288">
    <property type="component" value="Unassembled WGS sequence"/>
</dbReference>
<dbReference type="InterPro" id="IPR050447">
    <property type="entry name" value="Erg6_SMT_methyltransf"/>
</dbReference>
<dbReference type="GO" id="GO:0032259">
    <property type="term" value="P:methylation"/>
    <property type="evidence" value="ECO:0007669"/>
    <property type="project" value="UniProtKB-KW"/>
</dbReference>
<evidence type="ECO:0000256" key="3">
    <source>
        <dbReference type="ARBA" id="ARBA00022691"/>
    </source>
</evidence>
<dbReference type="EMBL" id="JARAWP010000016">
    <property type="protein sequence ID" value="MDX3021469.1"/>
    <property type="molecule type" value="Genomic_DNA"/>
</dbReference>
<dbReference type="GeneID" id="69808808"/>
<dbReference type="Proteomes" id="UP001272987">
    <property type="component" value="Unassembled WGS sequence"/>
</dbReference>
<gene>
    <name evidence="6" type="ORF">PV399_25040</name>
    <name evidence="7" type="ORF">PV666_26775</name>
</gene>
<organism evidence="6 9">
    <name type="scientific">Streptomyces acidiscabies</name>
    <dbReference type="NCBI Taxonomy" id="42234"/>
    <lineage>
        <taxon>Bacteria</taxon>
        <taxon>Bacillati</taxon>
        <taxon>Actinomycetota</taxon>
        <taxon>Actinomycetes</taxon>
        <taxon>Kitasatosporales</taxon>
        <taxon>Streptomycetaceae</taxon>
        <taxon>Streptomyces</taxon>
    </lineage>
</organism>
<dbReference type="InterPro" id="IPR029063">
    <property type="entry name" value="SAM-dependent_MTases_sf"/>
</dbReference>
<evidence type="ECO:0000259" key="5">
    <source>
        <dbReference type="SMART" id="SM00828"/>
    </source>
</evidence>
<accession>A0AAP6EHK9</accession>